<dbReference type="GO" id="GO:0019433">
    <property type="term" value="P:triglyceride catabolic process"/>
    <property type="evidence" value="ECO:0007669"/>
    <property type="project" value="TreeGrafter"/>
</dbReference>
<dbReference type="PRINTS" id="PR00080">
    <property type="entry name" value="SDRFAMILY"/>
</dbReference>
<evidence type="ECO:0000256" key="4">
    <source>
        <dbReference type="RuleBase" id="RU000363"/>
    </source>
</evidence>
<protein>
    <submittedName>
        <fullName evidence="5">NAD(P)-binding protein</fullName>
    </submittedName>
</protein>
<dbReference type="InterPro" id="IPR036291">
    <property type="entry name" value="NAD(P)-bd_dom_sf"/>
</dbReference>
<proteinExistence type="inferred from homology"/>
<accession>A0AAJ0B3L9</accession>
<dbReference type="PROSITE" id="PS00061">
    <property type="entry name" value="ADH_SHORT"/>
    <property type="match status" value="1"/>
</dbReference>
<dbReference type="GO" id="GO:0006654">
    <property type="term" value="P:phosphatidic acid biosynthetic process"/>
    <property type="evidence" value="ECO:0007669"/>
    <property type="project" value="TreeGrafter"/>
</dbReference>
<dbReference type="Proteomes" id="UP001239445">
    <property type="component" value="Unassembled WGS sequence"/>
</dbReference>
<evidence type="ECO:0000313" key="6">
    <source>
        <dbReference type="Proteomes" id="UP001239445"/>
    </source>
</evidence>
<sequence>MEKPTQRTVLITGCSNNSLGAALALAFHRTGNFRVLATGRNPSKLTTVKEAGLTTILLDTTSPESIAAAVSEVTTLTGGTLDILINNAGGGYSMPVLDIDLSKLASLFQLNVYPLITVTKAFLPLLQKSPSPIVVNHTSVAAFLTIPFSGAYSASKAAALCLTEALRLELAPFGVKVVALMTASVKSTFWENNPGEELPDDSIFASVARETVEYAMTGKPHRERGGMDADKWAAGVVRELAGRKPAHWVWGGQSAGLVRVAALLPVGTMDGAVRGMVGLDVIEERVKARKARDEE</sequence>
<dbReference type="PRINTS" id="PR00081">
    <property type="entry name" value="GDHRDH"/>
</dbReference>
<comment type="similarity">
    <text evidence="1 4">Belongs to the short-chain dehydrogenases/reductases (SDR) family.</text>
</comment>
<dbReference type="SUPFAM" id="SSF51735">
    <property type="entry name" value="NAD(P)-binding Rossmann-fold domains"/>
    <property type="match status" value="1"/>
</dbReference>
<dbReference type="Gene3D" id="3.40.50.720">
    <property type="entry name" value="NAD(P)-binding Rossmann-like Domain"/>
    <property type="match status" value="1"/>
</dbReference>
<dbReference type="EMBL" id="MU839843">
    <property type="protein sequence ID" value="KAK1751074.1"/>
    <property type="molecule type" value="Genomic_DNA"/>
</dbReference>
<keyword evidence="2" id="KW-0521">NADP</keyword>
<evidence type="ECO:0000313" key="5">
    <source>
        <dbReference type="EMBL" id="KAK1751074.1"/>
    </source>
</evidence>
<evidence type="ECO:0000256" key="3">
    <source>
        <dbReference type="ARBA" id="ARBA00023002"/>
    </source>
</evidence>
<dbReference type="GO" id="GO:0005811">
    <property type="term" value="C:lipid droplet"/>
    <property type="evidence" value="ECO:0007669"/>
    <property type="project" value="TreeGrafter"/>
</dbReference>
<dbReference type="InterPro" id="IPR002347">
    <property type="entry name" value="SDR_fam"/>
</dbReference>
<dbReference type="PANTHER" id="PTHR44169">
    <property type="entry name" value="NADPH-DEPENDENT 1-ACYLDIHYDROXYACETONE PHOSPHATE REDUCTASE"/>
    <property type="match status" value="1"/>
</dbReference>
<organism evidence="5 6">
    <name type="scientific">Echria macrotheca</name>
    <dbReference type="NCBI Taxonomy" id="438768"/>
    <lineage>
        <taxon>Eukaryota</taxon>
        <taxon>Fungi</taxon>
        <taxon>Dikarya</taxon>
        <taxon>Ascomycota</taxon>
        <taxon>Pezizomycotina</taxon>
        <taxon>Sordariomycetes</taxon>
        <taxon>Sordariomycetidae</taxon>
        <taxon>Sordariales</taxon>
        <taxon>Schizotheciaceae</taxon>
        <taxon>Echria</taxon>
    </lineage>
</organism>
<dbReference type="GO" id="GO:0000140">
    <property type="term" value="F:acylglycerone-phosphate reductase (NADP+) activity"/>
    <property type="evidence" value="ECO:0007669"/>
    <property type="project" value="TreeGrafter"/>
</dbReference>
<keyword evidence="6" id="KW-1185">Reference proteome</keyword>
<evidence type="ECO:0000256" key="1">
    <source>
        <dbReference type="ARBA" id="ARBA00006484"/>
    </source>
</evidence>
<reference evidence="5" key="1">
    <citation type="submission" date="2023-06" db="EMBL/GenBank/DDBJ databases">
        <title>Genome-scale phylogeny and comparative genomics of the fungal order Sordariales.</title>
        <authorList>
            <consortium name="Lawrence Berkeley National Laboratory"/>
            <person name="Hensen N."/>
            <person name="Bonometti L."/>
            <person name="Westerberg I."/>
            <person name="Brannstrom I.O."/>
            <person name="Guillou S."/>
            <person name="Cros-Aarteil S."/>
            <person name="Calhoun S."/>
            <person name="Haridas S."/>
            <person name="Kuo A."/>
            <person name="Mondo S."/>
            <person name="Pangilinan J."/>
            <person name="Riley R."/>
            <person name="Labutti K."/>
            <person name="Andreopoulos B."/>
            <person name="Lipzen A."/>
            <person name="Chen C."/>
            <person name="Yanf M."/>
            <person name="Daum C."/>
            <person name="Ng V."/>
            <person name="Clum A."/>
            <person name="Steindorff A."/>
            <person name="Ohm R."/>
            <person name="Martin F."/>
            <person name="Silar P."/>
            <person name="Natvig D."/>
            <person name="Lalanne C."/>
            <person name="Gautier V."/>
            <person name="Ament-Velasquez S.L."/>
            <person name="Kruys A."/>
            <person name="Hutchinson M.I."/>
            <person name="Powell A.J."/>
            <person name="Barry K."/>
            <person name="Miller A.N."/>
            <person name="Grigoriev I.V."/>
            <person name="Debuchy R."/>
            <person name="Gladieux P."/>
            <person name="Thoren M.H."/>
            <person name="Johannesson H."/>
        </authorList>
    </citation>
    <scope>NUCLEOTIDE SEQUENCE</scope>
    <source>
        <strain evidence="5">PSN4</strain>
    </source>
</reference>
<gene>
    <name evidence="5" type="ORF">QBC47DRAFT_464282</name>
</gene>
<dbReference type="GO" id="GO:0005783">
    <property type="term" value="C:endoplasmic reticulum"/>
    <property type="evidence" value="ECO:0007669"/>
    <property type="project" value="TreeGrafter"/>
</dbReference>
<dbReference type="Pfam" id="PF00106">
    <property type="entry name" value="adh_short"/>
    <property type="match status" value="1"/>
</dbReference>
<keyword evidence="3" id="KW-0560">Oxidoreductase</keyword>
<dbReference type="AlphaFoldDB" id="A0AAJ0B3L9"/>
<evidence type="ECO:0000256" key="2">
    <source>
        <dbReference type="ARBA" id="ARBA00022857"/>
    </source>
</evidence>
<dbReference type="GO" id="GO:0004806">
    <property type="term" value="F:triacylglycerol lipase activity"/>
    <property type="evidence" value="ECO:0007669"/>
    <property type="project" value="TreeGrafter"/>
</dbReference>
<dbReference type="PANTHER" id="PTHR44169:SF6">
    <property type="entry name" value="NADPH-DEPENDENT 1-ACYLDIHYDROXYACETONE PHOSPHATE REDUCTASE"/>
    <property type="match status" value="1"/>
</dbReference>
<dbReference type="InterPro" id="IPR020904">
    <property type="entry name" value="Sc_DH/Rdtase_CS"/>
</dbReference>
<comment type="caution">
    <text evidence="5">The sequence shown here is derived from an EMBL/GenBank/DDBJ whole genome shotgun (WGS) entry which is preliminary data.</text>
</comment>
<name>A0AAJ0B3L9_9PEZI</name>